<evidence type="ECO:0000256" key="6">
    <source>
        <dbReference type="ARBA" id="ARBA00023136"/>
    </source>
</evidence>
<sequence>MTTNISKQSIVKMSWPIFVEVFLQMLVSNVDQFMISQYSQDSVGAIGNGVQVMNIIIILLTVMSTATTILIAQYLGAKNQEKISETCAVSLLINGVFSLIASILLLLFNQELFVWMQVPTEILADTCTYLRIVAYGILFQGLYFSFVACFRGYSLMKTTMGVSIVMNLFNILGNWILIYGFWIIPPMGVAGVAISTNISKILGLIIIFILFKKYLGIKISKQHLFPLPWNLIKRMLSISIPTGGEALSYQLSQTTIMKMVNVFGLVVITTKVYVYIIVMFAYMYSLAISAAMQIVVGYLVGADKFNEVTQKVWYTVRIALIAGTGITSIFYLCSDTIFSIFTNDPEVLALGKTILFIEIFLETGRAVNIVLVRALQASGDIKTPVSVGIICMWTIAVGCAYFFGIVMEMGLAGIWIGMMLDECLRAIIFIYRWKSGAWRTKKLV</sequence>
<dbReference type="Proteomes" id="UP001243623">
    <property type="component" value="Chromosome"/>
</dbReference>
<protein>
    <submittedName>
        <fullName evidence="8">MATE family efflux transporter</fullName>
    </submittedName>
</protein>
<evidence type="ECO:0000256" key="5">
    <source>
        <dbReference type="ARBA" id="ARBA00022989"/>
    </source>
</evidence>
<dbReference type="Pfam" id="PF01554">
    <property type="entry name" value="MatE"/>
    <property type="match status" value="2"/>
</dbReference>
<feature type="transmembrane region" description="Helical" evidence="7">
    <location>
        <begin position="55"/>
        <end position="75"/>
    </location>
</feature>
<keyword evidence="9" id="KW-1185">Reference proteome</keyword>
<dbReference type="AlphaFoldDB" id="A0A9Y2ER42"/>
<dbReference type="GO" id="GO:0015297">
    <property type="term" value="F:antiporter activity"/>
    <property type="evidence" value="ECO:0007669"/>
    <property type="project" value="InterPro"/>
</dbReference>
<reference evidence="8" key="1">
    <citation type="submission" date="2023-03" db="EMBL/GenBank/DDBJ databases">
        <title>Selenobaculum gbiensis gen. nov. sp. nov., a new bacterium isolated from the gut microbiota of IBD patient.</title>
        <authorList>
            <person name="Yeo S."/>
            <person name="Park H."/>
            <person name="Huh C.S."/>
        </authorList>
    </citation>
    <scope>NUCLEOTIDE SEQUENCE</scope>
    <source>
        <strain evidence="8">ICN-92133</strain>
    </source>
</reference>
<dbReference type="InterPro" id="IPR047135">
    <property type="entry name" value="YsiQ"/>
</dbReference>
<dbReference type="PANTHER" id="PTHR42925:SF1">
    <property type="entry name" value="VIRULENCE FACTOR MVIN"/>
    <property type="match status" value="1"/>
</dbReference>
<dbReference type="CDD" id="cd13134">
    <property type="entry name" value="MATE_like_8"/>
    <property type="match status" value="1"/>
</dbReference>
<keyword evidence="6 7" id="KW-0472">Membrane</keyword>
<feature type="transmembrane region" description="Helical" evidence="7">
    <location>
        <begin position="128"/>
        <end position="150"/>
    </location>
</feature>
<dbReference type="GO" id="GO:0005886">
    <property type="term" value="C:plasma membrane"/>
    <property type="evidence" value="ECO:0007669"/>
    <property type="project" value="UniProtKB-SubCell"/>
</dbReference>
<keyword evidence="5 7" id="KW-1133">Transmembrane helix</keyword>
<dbReference type="PANTHER" id="PTHR42925">
    <property type="entry name" value="MULTIDRUG AND TOXIN EFFLUX PROTEIN MATE FAMILY"/>
    <property type="match status" value="1"/>
</dbReference>
<feature type="transmembrane region" description="Helical" evidence="7">
    <location>
        <begin position="353"/>
        <end position="375"/>
    </location>
</feature>
<accession>A0A9Y2ER42</accession>
<organism evidence="8 9">
    <name type="scientific">Selenobaculum gibii</name>
    <dbReference type="NCBI Taxonomy" id="3054208"/>
    <lineage>
        <taxon>Bacteria</taxon>
        <taxon>Bacillati</taxon>
        <taxon>Bacillota</taxon>
        <taxon>Negativicutes</taxon>
        <taxon>Selenomonadales</taxon>
        <taxon>Selenomonadaceae</taxon>
        <taxon>Selenobaculum</taxon>
    </lineage>
</organism>
<dbReference type="InterPro" id="IPR048279">
    <property type="entry name" value="MdtK-like"/>
</dbReference>
<feature type="transmembrane region" description="Helical" evidence="7">
    <location>
        <begin position="387"/>
        <end position="406"/>
    </location>
</feature>
<evidence type="ECO:0000256" key="3">
    <source>
        <dbReference type="ARBA" id="ARBA00022475"/>
    </source>
</evidence>
<name>A0A9Y2ER42_9FIRM</name>
<dbReference type="KEGG" id="sgbi:P3F81_12820"/>
<feature type="transmembrane region" description="Helical" evidence="7">
    <location>
        <begin position="412"/>
        <end position="433"/>
    </location>
</feature>
<feature type="transmembrane region" description="Helical" evidence="7">
    <location>
        <begin position="15"/>
        <end position="35"/>
    </location>
</feature>
<feature type="transmembrane region" description="Helical" evidence="7">
    <location>
        <begin position="190"/>
        <end position="211"/>
    </location>
</feature>
<dbReference type="GO" id="GO:0042910">
    <property type="term" value="F:xenobiotic transmembrane transporter activity"/>
    <property type="evidence" value="ECO:0007669"/>
    <property type="project" value="InterPro"/>
</dbReference>
<feature type="transmembrane region" description="Helical" evidence="7">
    <location>
        <begin position="312"/>
        <end position="333"/>
    </location>
</feature>
<dbReference type="RefSeq" id="WP_147669401.1">
    <property type="nucleotide sequence ID" value="NZ_CP120678.1"/>
</dbReference>
<keyword evidence="2" id="KW-0813">Transport</keyword>
<dbReference type="NCBIfam" id="TIGR00797">
    <property type="entry name" value="matE"/>
    <property type="match status" value="1"/>
</dbReference>
<evidence type="ECO:0000256" key="7">
    <source>
        <dbReference type="SAM" id="Phobius"/>
    </source>
</evidence>
<feature type="transmembrane region" description="Helical" evidence="7">
    <location>
        <begin position="259"/>
        <end position="276"/>
    </location>
</feature>
<evidence type="ECO:0000313" key="8">
    <source>
        <dbReference type="EMBL" id="WIW70742.1"/>
    </source>
</evidence>
<comment type="subcellular location">
    <subcellularLocation>
        <location evidence="1">Cell membrane</location>
        <topology evidence="1">Multi-pass membrane protein</topology>
    </subcellularLocation>
</comment>
<keyword evidence="4 7" id="KW-0812">Transmembrane</keyword>
<gene>
    <name evidence="8" type="ORF">P3F81_12820</name>
</gene>
<feature type="transmembrane region" description="Helical" evidence="7">
    <location>
        <begin position="282"/>
        <end position="300"/>
    </location>
</feature>
<feature type="transmembrane region" description="Helical" evidence="7">
    <location>
        <begin position="87"/>
        <end position="108"/>
    </location>
</feature>
<feature type="transmembrane region" description="Helical" evidence="7">
    <location>
        <begin position="162"/>
        <end position="184"/>
    </location>
</feature>
<evidence type="ECO:0000256" key="2">
    <source>
        <dbReference type="ARBA" id="ARBA00022448"/>
    </source>
</evidence>
<keyword evidence="3" id="KW-1003">Cell membrane</keyword>
<evidence type="ECO:0000256" key="1">
    <source>
        <dbReference type="ARBA" id="ARBA00004651"/>
    </source>
</evidence>
<evidence type="ECO:0000256" key="4">
    <source>
        <dbReference type="ARBA" id="ARBA00022692"/>
    </source>
</evidence>
<dbReference type="PIRSF" id="PIRSF006603">
    <property type="entry name" value="DinF"/>
    <property type="match status" value="1"/>
</dbReference>
<proteinExistence type="predicted"/>
<dbReference type="EMBL" id="CP120678">
    <property type="protein sequence ID" value="WIW70742.1"/>
    <property type="molecule type" value="Genomic_DNA"/>
</dbReference>
<evidence type="ECO:0000313" key="9">
    <source>
        <dbReference type="Proteomes" id="UP001243623"/>
    </source>
</evidence>
<dbReference type="InterPro" id="IPR002528">
    <property type="entry name" value="MATE_fam"/>
</dbReference>